<evidence type="ECO:0000256" key="1">
    <source>
        <dbReference type="ARBA" id="ARBA00022723"/>
    </source>
</evidence>
<dbReference type="PROSITE" id="PS50880">
    <property type="entry name" value="TOPRIM"/>
    <property type="match status" value="1"/>
</dbReference>
<dbReference type="Pfam" id="PF21175">
    <property type="entry name" value="RecR_C"/>
    <property type="match status" value="1"/>
</dbReference>
<evidence type="ECO:0000256" key="6">
    <source>
        <dbReference type="ARBA" id="ARBA00023204"/>
    </source>
</evidence>
<dbReference type="Gene3D" id="3.40.1360.10">
    <property type="match status" value="1"/>
</dbReference>
<dbReference type="Gene3D" id="3.30.60.80">
    <property type="match status" value="1"/>
</dbReference>
<dbReference type="GO" id="GO:0006310">
    <property type="term" value="P:DNA recombination"/>
    <property type="evidence" value="ECO:0007669"/>
    <property type="project" value="UniProtKB-UniRule"/>
</dbReference>
<dbReference type="PANTHER" id="PTHR30446:SF0">
    <property type="entry name" value="RECOMBINATION PROTEIN RECR"/>
    <property type="match status" value="1"/>
</dbReference>
<sequence length="205" mass="22969">MEFSSKLLEKAVNEMSQLPGIGKRTALRLMLHLLRQPEDQTVQLAKALESMRLDIKFCKSCNNISDKEVCEICANPHRTKEIICVVEDIRDVMAIENTSSFKGLYHVLGGKISPMDGIGPNELNIQPLVEKVKQGIVKELIFALGSTMEGDTTNFYIYRQIQDYNVTTSTIARGISVGNELEYTDEITLGRSIINRIPFEASLKS</sequence>
<dbReference type="InterPro" id="IPR034137">
    <property type="entry name" value="TOPRIM_RecR"/>
</dbReference>
<name>A0A316DNF3_9FLAO</name>
<comment type="function">
    <text evidence="7">May play a role in DNA repair. It seems to be involved in an RecBC-independent recombinational process of DNA repair. It may act with RecF and RecO.</text>
</comment>
<dbReference type="SMART" id="SM00493">
    <property type="entry name" value="TOPRIM"/>
    <property type="match status" value="1"/>
</dbReference>
<dbReference type="HAMAP" id="MF_00017">
    <property type="entry name" value="RecR"/>
    <property type="match status" value="1"/>
</dbReference>
<proteinExistence type="inferred from homology"/>
<evidence type="ECO:0000256" key="7">
    <source>
        <dbReference type="HAMAP-Rule" id="MF_00017"/>
    </source>
</evidence>
<accession>A0A316DNF3</accession>
<organism evidence="9 10">
    <name type="scientific">Xanthomarina spongicola</name>
    <dbReference type="NCBI Taxonomy" id="570520"/>
    <lineage>
        <taxon>Bacteria</taxon>
        <taxon>Pseudomonadati</taxon>
        <taxon>Bacteroidota</taxon>
        <taxon>Flavobacteriia</taxon>
        <taxon>Flavobacteriales</taxon>
        <taxon>Flavobacteriaceae</taxon>
        <taxon>Xanthomarina</taxon>
    </lineage>
</organism>
<keyword evidence="3 7" id="KW-0863">Zinc-finger</keyword>
<keyword evidence="2 7" id="KW-0227">DNA damage</keyword>
<dbReference type="SUPFAM" id="SSF111304">
    <property type="entry name" value="Recombination protein RecR"/>
    <property type="match status" value="1"/>
</dbReference>
<dbReference type="Pfam" id="PF13662">
    <property type="entry name" value="Toprim_4"/>
    <property type="match status" value="1"/>
</dbReference>
<dbReference type="PANTHER" id="PTHR30446">
    <property type="entry name" value="RECOMBINATION PROTEIN RECR"/>
    <property type="match status" value="1"/>
</dbReference>
<protein>
    <recommendedName>
        <fullName evidence="7">Recombination protein RecR</fullName>
    </recommendedName>
</protein>
<dbReference type="EMBL" id="QGGP01000004">
    <property type="protein sequence ID" value="PWK18699.1"/>
    <property type="molecule type" value="Genomic_DNA"/>
</dbReference>
<dbReference type="Gene3D" id="1.10.8.420">
    <property type="entry name" value="RecR Domain 1"/>
    <property type="match status" value="1"/>
</dbReference>
<dbReference type="GO" id="GO:0008270">
    <property type="term" value="F:zinc ion binding"/>
    <property type="evidence" value="ECO:0007669"/>
    <property type="project" value="UniProtKB-KW"/>
</dbReference>
<evidence type="ECO:0000259" key="8">
    <source>
        <dbReference type="PROSITE" id="PS50880"/>
    </source>
</evidence>
<keyword evidence="10" id="KW-1185">Reference proteome</keyword>
<evidence type="ECO:0000256" key="2">
    <source>
        <dbReference type="ARBA" id="ARBA00022763"/>
    </source>
</evidence>
<dbReference type="InterPro" id="IPR015967">
    <property type="entry name" value="Rcmb_RecR_Znf"/>
</dbReference>
<dbReference type="OrthoDB" id="9802672at2"/>
<dbReference type="InterPro" id="IPR006171">
    <property type="entry name" value="TOPRIM_dom"/>
</dbReference>
<keyword evidence="1 7" id="KW-0479">Metal-binding</keyword>
<dbReference type="InterPro" id="IPR023627">
    <property type="entry name" value="Rcmb_RecR"/>
</dbReference>
<dbReference type="GO" id="GO:0006281">
    <property type="term" value="P:DNA repair"/>
    <property type="evidence" value="ECO:0007669"/>
    <property type="project" value="UniProtKB-UniRule"/>
</dbReference>
<evidence type="ECO:0000256" key="3">
    <source>
        <dbReference type="ARBA" id="ARBA00022771"/>
    </source>
</evidence>
<dbReference type="GO" id="GO:0003677">
    <property type="term" value="F:DNA binding"/>
    <property type="evidence" value="ECO:0007669"/>
    <property type="project" value="UniProtKB-UniRule"/>
</dbReference>
<keyword evidence="4 7" id="KW-0862">Zinc</keyword>
<evidence type="ECO:0000256" key="5">
    <source>
        <dbReference type="ARBA" id="ARBA00023172"/>
    </source>
</evidence>
<dbReference type="RefSeq" id="WP_109682506.1">
    <property type="nucleotide sequence ID" value="NZ_QGGP01000004.1"/>
</dbReference>
<evidence type="ECO:0000313" key="10">
    <source>
        <dbReference type="Proteomes" id="UP000245430"/>
    </source>
</evidence>
<dbReference type="Proteomes" id="UP000245430">
    <property type="component" value="Unassembled WGS sequence"/>
</dbReference>
<evidence type="ECO:0000313" key="9">
    <source>
        <dbReference type="EMBL" id="PWK18699.1"/>
    </source>
</evidence>
<dbReference type="Pfam" id="PF21176">
    <property type="entry name" value="RecR_HhH"/>
    <property type="match status" value="1"/>
</dbReference>
<dbReference type="InterPro" id="IPR000093">
    <property type="entry name" value="DNA_Rcmb_RecR"/>
</dbReference>
<dbReference type="AlphaFoldDB" id="A0A316DNF3"/>
<keyword evidence="6 7" id="KW-0234">DNA repair</keyword>
<dbReference type="Gene3D" id="6.10.250.240">
    <property type="match status" value="1"/>
</dbReference>
<dbReference type="Pfam" id="PF02132">
    <property type="entry name" value="RecR_ZnF"/>
    <property type="match status" value="1"/>
</dbReference>
<evidence type="ECO:0000256" key="4">
    <source>
        <dbReference type="ARBA" id="ARBA00022833"/>
    </source>
</evidence>
<reference evidence="9 10" key="1">
    <citation type="submission" date="2018-05" db="EMBL/GenBank/DDBJ databases">
        <title>Genomic Encyclopedia of Archaeal and Bacterial Type Strains, Phase II (KMG-II): from individual species to whole genera.</title>
        <authorList>
            <person name="Goeker M."/>
        </authorList>
    </citation>
    <scope>NUCLEOTIDE SEQUENCE [LARGE SCALE GENOMIC DNA]</scope>
    <source>
        <strain evidence="9 10">DSM 22637</strain>
    </source>
</reference>
<keyword evidence="5 7" id="KW-0233">DNA recombination</keyword>
<dbReference type="NCBIfam" id="TIGR00615">
    <property type="entry name" value="recR"/>
    <property type="match status" value="1"/>
</dbReference>
<comment type="similarity">
    <text evidence="7">Belongs to the RecR family.</text>
</comment>
<feature type="domain" description="Toprim" evidence="8">
    <location>
        <begin position="81"/>
        <end position="176"/>
    </location>
</feature>
<comment type="caution">
    <text evidence="9">The sequence shown here is derived from an EMBL/GenBank/DDBJ whole genome shotgun (WGS) entry which is preliminary data.</text>
</comment>
<dbReference type="CDD" id="cd01025">
    <property type="entry name" value="TOPRIM_recR"/>
    <property type="match status" value="1"/>
</dbReference>
<feature type="zinc finger region" description="C4-type" evidence="7">
    <location>
        <begin position="58"/>
        <end position="73"/>
    </location>
</feature>
<gene>
    <name evidence="7" type="primary">recR</name>
    <name evidence="9" type="ORF">LX78_02006</name>
</gene>